<evidence type="ECO:0000313" key="1">
    <source>
        <dbReference type="EMBL" id="CAG5124782.1"/>
    </source>
</evidence>
<dbReference type="EMBL" id="CAJHNH020001875">
    <property type="protein sequence ID" value="CAG5124782.1"/>
    <property type="molecule type" value="Genomic_DNA"/>
</dbReference>
<organism evidence="1 2">
    <name type="scientific">Candidula unifasciata</name>
    <dbReference type="NCBI Taxonomy" id="100452"/>
    <lineage>
        <taxon>Eukaryota</taxon>
        <taxon>Metazoa</taxon>
        <taxon>Spiralia</taxon>
        <taxon>Lophotrochozoa</taxon>
        <taxon>Mollusca</taxon>
        <taxon>Gastropoda</taxon>
        <taxon>Heterobranchia</taxon>
        <taxon>Euthyneura</taxon>
        <taxon>Panpulmonata</taxon>
        <taxon>Eupulmonata</taxon>
        <taxon>Stylommatophora</taxon>
        <taxon>Helicina</taxon>
        <taxon>Helicoidea</taxon>
        <taxon>Geomitridae</taxon>
        <taxon>Candidula</taxon>
    </lineage>
</organism>
<feature type="non-terminal residue" evidence="1">
    <location>
        <position position="94"/>
    </location>
</feature>
<protein>
    <recommendedName>
        <fullName evidence="3">EGF-like domain-containing protein</fullName>
    </recommendedName>
</protein>
<dbReference type="AlphaFoldDB" id="A0A8S3ZCR1"/>
<feature type="non-terminal residue" evidence="1">
    <location>
        <position position="1"/>
    </location>
</feature>
<keyword evidence="2" id="KW-1185">Reference proteome</keyword>
<evidence type="ECO:0000313" key="2">
    <source>
        <dbReference type="Proteomes" id="UP000678393"/>
    </source>
</evidence>
<accession>A0A8S3ZCR1</accession>
<evidence type="ECO:0008006" key="3">
    <source>
        <dbReference type="Google" id="ProtNLM"/>
    </source>
</evidence>
<proteinExistence type="predicted"/>
<comment type="caution">
    <text evidence="1">The sequence shown here is derived from an EMBL/GenBank/DDBJ whole genome shotgun (WGS) entry which is preliminary data.</text>
</comment>
<gene>
    <name evidence="1" type="ORF">CUNI_LOCUS10340</name>
</gene>
<dbReference type="Proteomes" id="UP000678393">
    <property type="component" value="Unassembled WGS sequence"/>
</dbReference>
<name>A0A8S3ZCR1_9EUPU</name>
<reference evidence="1" key="1">
    <citation type="submission" date="2021-04" db="EMBL/GenBank/DDBJ databases">
        <authorList>
            <consortium name="Molecular Ecology Group"/>
        </authorList>
    </citation>
    <scope>NUCLEOTIDE SEQUENCE</scope>
</reference>
<dbReference type="Gene3D" id="2.170.300.10">
    <property type="entry name" value="Tie2 ligand-binding domain superfamily"/>
    <property type="match status" value="1"/>
</dbReference>
<dbReference type="OrthoDB" id="6158071at2759"/>
<sequence length="94" mass="10486">CPTDWFGSGCKYKCRCENNACDTSGQCTGTSKCKNGWFGPACQYVDLAYNTENDPAAVDNDDTTCFAKFGVTQAQFTLPEPFFFTWLRVVVHED</sequence>